<keyword evidence="3" id="KW-0862">Zinc</keyword>
<keyword evidence="5" id="KW-0812">Transmembrane</keyword>
<evidence type="ECO:0000256" key="2">
    <source>
        <dbReference type="ARBA" id="ARBA00022771"/>
    </source>
</evidence>
<reference evidence="7" key="1">
    <citation type="submission" date="2025-08" db="UniProtKB">
        <authorList>
            <consortium name="Ensembl"/>
        </authorList>
    </citation>
    <scope>IDENTIFICATION</scope>
</reference>
<organism evidence="7 8">
    <name type="scientific">Piliocolobus tephrosceles</name>
    <name type="common">Ugandan red Colobus</name>
    <dbReference type="NCBI Taxonomy" id="591936"/>
    <lineage>
        <taxon>Eukaryota</taxon>
        <taxon>Metazoa</taxon>
        <taxon>Chordata</taxon>
        <taxon>Craniata</taxon>
        <taxon>Vertebrata</taxon>
        <taxon>Euteleostomi</taxon>
        <taxon>Mammalia</taxon>
        <taxon>Eutheria</taxon>
        <taxon>Euarchontoglires</taxon>
        <taxon>Primates</taxon>
        <taxon>Haplorrhini</taxon>
        <taxon>Catarrhini</taxon>
        <taxon>Cercopithecidae</taxon>
        <taxon>Colobinae</taxon>
        <taxon>Piliocolobus</taxon>
    </lineage>
</organism>
<dbReference type="InterPro" id="IPR008913">
    <property type="entry name" value="Znf_CHY"/>
</dbReference>
<dbReference type="InterPro" id="IPR037274">
    <property type="entry name" value="Znf_CHY_sf"/>
</dbReference>
<protein>
    <recommendedName>
        <fullName evidence="6">CHY-type domain-containing protein</fullName>
    </recommendedName>
</protein>
<keyword evidence="1" id="KW-0479">Metal-binding</keyword>
<evidence type="ECO:0000256" key="5">
    <source>
        <dbReference type="SAM" id="Phobius"/>
    </source>
</evidence>
<dbReference type="PROSITE" id="PS51266">
    <property type="entry name" value="ZF_CHY"/>
    <property type="match status" value="1"/>
</dbReference>
<evidence type="ECO:0000313" key="7">
    <source>
        <dbReference type="Ensembl" id="ENSPTEP00000022279.1"/>
    </source>
</evidence>
<feature type="transmembrane region" description="Helical" evidence="5">
    <location>
        <begin position="7"/>
        <end position="27"/>
    </location>
</feature>
<evidence type="ECO:0000256" key="3">
    <source>
        <dbReference type="ARBA" id="ARBA00022833"/>
    </source>
</evidence>
<evidence type="ECO:0000256" key="4">
    <source>
        <dbReference type="PROSITE-ProRule" id="PRU00601"/>
    </source>
</evidence>
<dbReference type="SUPFAM" id="SSF161219">
    <property type="entry name" value="CHY zinc finger-like"/>
    <property type="match status" value="1"/>
</dbReference>
<reference evidence="7" key="2">
    <citation type="submission" date="2025-09" db="UniProtKB">
        <authorList>
            <consortium name="Ensembl"/>
        </authorList>
    </citation>
    <scope>IDENTIFICATION</scope>
</reference>
<name>A0A8C9HJ48_9PRIM</name>
<dbReference type="AlphaFoldDB" id="A0A8C9HJ48"/>
<dbReference type="GO" id="GO:0008270">
    <property type="term" value="F:zinc ion binding"/>
    <property type="evidence" value="ECO:0007669"/>
    <property type="project" value="UniProtKB-KW"/>
</dbReference>
<dbReference type="Proteomes" id="UP000694416">
    <property type="component" value="Unplaced"/>
</dbReference>
<keyword evidence="5" id="KW-1133">Transmembrane helix</keyword>
<sequence length="280" mass="32821">MFIYLYIYMFIYLYIYTFIYLYIYFFFLTVCDCTNCKNSVIIEVYRNICFLGNSCICIFKFSQCSLMDLLTGDYNINCETCGKKNLFKNVTSGKEILVNCQNCFTKLEFKYKDFSFDETFSANDAAIKKIDDMINKLFTKKKTTKKAIPITSNLKIEKNKSVVKINNIEVKDGACKHFKRSHRLFKFPCCNKVFPCPTCHDLNSNHECTIAKRVICGFCFREFDDDDICICQRDKKIKKGGKYWEGGKGCRNAVTLSKNDSKKYKLLNRQTVQKKKKKKQ</sequence>
<evidence type="ECO:0000313" key="8">
    <source>
        <dbReference type="Proteomes" id="UP000694416"/>
    </source>
</evidence>
<feature type="domain" description="CHY-type" evidence="6">
    <location>
        <begin position="168"/>
        <end position="233"/>
    </location>
</feature>
<evidence type="ECO:0000259" key="6">
    <source>
        <dbReference type="PROSITE" id="PS51266"/>
    </source>
</evidence>
<keyword evidence="8" id="KW-1185">Reference proteome</keyword>
<proteinExistence type="predicted"/>
<dbReference type="Ensembl" id="ENSPTET00000032042.1">
    <property type="protein sequence ID" value="ENSPTEP00000022279.1"/>
    <property type="gene ID" value="ENSPTEG00000023237.1"/>
</dbReference>
<evidence type="ECO:0000256" key="1">
    <source>
        <dbReference type="ARBA" id="ARBA00022723"/>
    </source>
</evidence>
<keyword evidence="5" id="KW-0472">Membrane</keyword>
<keyword evidence="2 4" id="KW-0863">Zinc-finger</keyword>
<accession>A0A8C9HJ48</accession>